<name>A0ACB7SI98_HYAAI</name>
<evidence type="ECO:0000313" key="1">
    <source>
        <dbReference type="EMBL" id="KAH6932394.1"/>
    </source>
</evidence>
<gene>
    <name evidence="1" type="ORF">HPB50_005237</name>
</gene>
<sequence length="416" mass="46154">MHRTNSLRRGERYTWDRGSRARSSNNKNEQAATPRETQVRTAPTSITRSPSVLIRPIRLLLDTASQRTYTRQDLSKQIHLSCTGNEDIDVFTFGGCSKPRHYEYRKVNVTLSDRSDSIDLAPEALEVPEVSTVNTNAHRLLEALSVSSHERKYNRRSKVSRRNTARRQEANTQIRTAVPPEQETPDKLDSSLSYSKLLEELAAMKEPTPLRQPTDANDNVDRVLGSLKGGGKEGKDLHFAQPKGDEHAPVNSGSGKTETTHVPAIEGTDRNVQDHRLPTTTSPELDGPPRTGIISSTPPLFPKWSLEHYVGIEPVRDPIEPAIKGDTKTSRLTVHTVDVANAAPNDLTSSDTARKLERRGGDDAQVLHEIGCVRFVTVIAADNSSPSGQIRNTYEPRNDAWESPRSNKSQGLLMVI</sequence>
<proteinExistence type="predicted"/>
<accession>A0ACB7SI98</accession>
<dbReference type="Proteomes" id="UP000821845">
    <property type="component" value="Chromosome 4"/>
</dbReference>
<evidence type="ECO:0000313" key="2">
    <source>
        <dbReference type="Proteomes" id="UP000821845"/>
    </source>
</evidence>
<reference evidence="1" key="1">
    <citation type="submission" date="2020-05" db="EMBL/GenBank/DDBJ databases">
        <title>Large-scale comparative analyses of tick genomes elucidate their genetic diversity and vector capacities.</title>
        <authorList>
            <person name="Jia N."/>
            <person name="Wang J."/>
            <person name="Shi W."/>
            <person name="Du L."/>
            <person name="Sun Y."/>
            <person name="Zhan W."/>
            <person name="Jiang J."/>
            <person name="Wang Q."/>
            <person name="Zhang B."/>
            <person name="Ji P."/>
            <person name="Sakyi L.B."/>
            <person name="Cui X."/>
            <person name="Yuan T."/>
            <person name="Jiang B."/>
            <person name="Yang W."/>
            <person name="Lam T.T.-Y."/>
            <person name="Chang Q."/>
            <person name="Ding S."/>
            <person name="Wang X."/>
            <person name="Zhu J."/>
            <person name="Ruan X."/>
            <person name="Zhao L."/>
            <person name="Wei J."/>
            <person name="Que T."/>
            <person name="Du C."/>
            <person name="Cheng J."/>
            <person name="Dai P."/>
            <person name="Han X."/>
            <person name="Huang E."/>
            <person name="Gao Y."/>
            <person name="Liu J."/>
            <person name="Shao H."/>
            <person name="Ye R."/>
            <person name="Li L."/>
            <person name="Wei W."/>
            <person name="Wang X."/>
            <person name="Wang C."/>
            <person name="Yang T."/>
            <person name="Huo Q."/>
            <person name="Li W."/>
            <person name="Guo W."/>
            <person name="Chen H."/>
            <person name="Zhou L."/>
            <person name="Ni X."/>
            <person name="Tian J."/>
            <person name="Zhou Y."/>
            <person name="Sheng Y."/>
            <person name="Liu T."/>
            <person name="Pan Y."/>
            <person name="Xia L."/>
            <person name="Li J."/>
            <person name="Zhao F."/>
            <person name="Cao W."/>
        </authorList>
    </citation>
    <scope>NUCLEOTIDE SEQUENCE</scope>
    <source>
        <strain evidence="1">Hyas-2018</strain>
    </source>
</reference>
<keyword evidence="2" id="KW-1185">Reference proteome</keyword>
<organism evidence="1 2">
    <name type="scientific">Hyalomma asiaticum</name>
    <name type="common">Tick</name>
    <dbReference type="NCBI Taxonomy" id="266040"/>
    <lineage>
        <taxon>Eukaryota</taxon>
        <taxon>Metazoa</taxon>
        <taxon>Ecdysozoa</taxon>
        <taxon>Arthropoda</taxon>
        <taxon>Chelicerata</taxon>
        <taxon>Arachnida</taxon>
        <taxon>Acari</taxon>
        <taxon>Parasitiformes</taxon>
        <taxon>Ixodida</taxon>
        <taxon>Ixodoidea</taxon>
        <taxon>Ixodidae</taxon>
        <taxon>Hyalomminae</taxon>
        <taxon>Hyalomma</taxon>
    </lineage>
</organism>
<comment type="caution">
    <text evidence="1">The sequence shown here is derived from an EMBL/GenBank/DDBJ whole genome shotgun (WGS) entry which is preliminary data.</text>
</comment>
<dbReference type="EMBL" id="CM023484">
    <property type="protein sequence ID" value="KAH6932394.1"/>
    <property type="molecule type" value="Genomic_DNA"/>
</dbReference>
<protein>
    <submittedName>
        <fullName evidence="1">Uncharacterized protein</fullName>
    </submittedName>
</protein>